<dbReference type="Gramene" id="PNT67648">
    <property type="protein sequence ID" value="PNT67648"/>
    <property type="gene ID" value="BRADI_3g30115v3"/>
</dbReference>
<proteinExistence type="predicted"/>
<name>A0A2K2D048_BRADI</name>
<dbReference type="EMBL" id="CM000882">
    <property type="protein sequence ID" value="PNT67648.1"/>
    <property type="molecule type" value="Genomic_DNA"/>
</dbReference>
<dbReference type="Proteomes" id="UP000008810">
    <property type="component" value="Chromosome 3"/>
</dbReference>
<dbReference type="InParanoid" id="A0A2K2D048"/>
<dbReference type="EnsemblPlants" id="PNT67648">
    <property type="protein sequence ID" value="PNT67648"/>
    <property type="gene ID" value="BRADI_3g30115v3"/>
</dbReference>
<evidence type="ECO:0000313" key="2">
    <source>
        <dbReference type="EnsemblPlants" id="PNT67648"/>
    </source>
</evidence>
<accession>A0A2K2D048</accession>
<reference evidence="1" key="2">
    <citation type="submission" date="2017-06" db="EMBL/GenBank/DDBJ databases">
        <title>WGS assembly of Brachypodium distachyon.</title>
        <authorList>
            <consortium name="The International Brachypodium Initiative"/>
            <person name="Lucas S."/>
            <person name="Harmon-Smith M."/>
            <person name="Lail K."/>
            <person name="Tice H."/>
            <person name="Grimwood J."/>
            <person name="Bruce D."/>
            <person name="Barry K."/>
            <person name="Shu S."/>
            <person name="Lindquist E."/>
            <person name="Wang M."/>
            <person name="Pitluck S."/>
            <person name="Vogel J.P."/>
            <person name="Garvin D.F."/>
            <person name="Mockler T.C."/>
            <person name="Schmutz J."/>
            <person name="Rokhsar D."/>
            <person name="Bevan M.W."/>
        </authorList>
    </citation>
    <scope>NUCLEOTIDE SEQUENCE</scope>
    <source>
        <strain evidence="1">Bd21</strain>
    </source>
</reference>
<evidence type="ECO:0000313" key="3">
    <source>
        <dbReference type="Proteomes" id="UP000008810"/>
    </source>
</evidence>
<sequence>MNAPSLDSSSGRAVTQRRTGRIFKAGTLTSLTLFAPSHDWLAGSSTGTGAEMPCPISKQLHVPGFQKFANLASCISPS</sequence>
<keyword evidence="3" id="KW-1185">Reference proteome</keyword>
<dbReference type="AlphaFoldDB" id="A0A2K2D048"/>
<gene>
    <name evidence="1" type="ORF">BRADI_3g30115v3</name>
</gene>
<protein>
    <submittedName>
        <fullName evidence="1 2">Uncharacterized protein</fullName>
    </submittedName>
</protein>
<organism evidence="1">
    <name type="scientific">Brachypodium distachyon</name>
    <name type="common">Purple false brome</name>
    <name type="synonym">Trachynia distachya</name>
    <dbReference type="NCBI Taxonomy" id="15368"/>
    <lineage>
        <taxon>Eukaryota</taxon>
        <taxon>Viridiplantae</taxon>
        <taxon>Streptophyta</taxon>
        <taxon>Embryophyta</taxon>
        <taxon>Tracheophyta</taxon>
        <taxon>Spermatophyta</taxon>
        <taxon>Magnoliopsida</taxon>
        <taxon>Liliopsida</taxon>
        <taxon>Poales</taxon>
        <taxon>Poaceae</taxon>
        <taxon>BOP clade</taxon>
        <taxon>Pooideae</taxon>
        <taxon>Stipodae</taxon>
        <taxon>Brachypodieae</taxon>
        <taxon>Brachypodium</taxon>
    </lineage>
</organism>
<evidence type="ECO:0000313" key="1">
    <source>
        <dbReference type="EMBL" id="PNT67648.1"/>
    </source>
</evidence>
<reference evidence="2" key="3">
    <citation type="submission" date="2018-08" db="UniProtKB">
        <authorList>
            <consortium name="EnsemblPlants"/>
        </authorList>
    </citation>
    <scope>IDENTIFICATION</scope>
    <source>
        <strain evidence="2">cv. Bd21</strain>
    </source>
</reference>
<reference evidence="1 2" key="1">
    <citation type="journal article" date="2010" name="Nature">
        <title>Genome sequencing and analysis of the model grass Brachypodium distachyon.</title>
        <authorList>
            <consortium name="International Brachypodium Initiative"/>
        </authorList>
    </citation>
    <scope>NUCLEOTIDE SEQUENCE [LARGE SCALE GENOMIC DNA]</scope>
    <source>
        <strain evidence="1 2">Bd21</strain>
    </source>
</reference>